<comment type="caution">
    <text evidence="1">The sequence shown here is derived from an EMBL/GenBank/DDBJ whole genome shotgun (WGS) entry which is preliminary data.</text>
</comment>
<organism evidence="1 2">
    <name type="scientific">Sinomonas flava</name>
    <dbReference type="NCBI Taxonomy" id="496857"/>
    <lineage>
        <taxon>Bacteria</taxon>
        <taxon>Bacillati</taxon>
        <taxon>Actinomycetota</taxon>
        <taxon>Actinomycetes</taxon>
        <taxon>Micrococcales</taxon>
        <taxon>Micrococcaceae</taxon>
        <taxon>Sinomonas</taxon>
    </lineage>
</organism>
<dbReference type="EMBL" id="BAAAQW010000006">
    <property type="protein sequence ID" value="GAA2201305.1"/>
    <property type="molecule type" value="Genomic_DNA"/>
</dbReference>
<proteinExistence type="predicted"/>
<dbReference type="RefSeq" id="WP_344300089.1">
    <property type="nucleotide sequence ID" value="NZ_BAAAQW010000006.1"/>
</dbReference>
<evidence type="ECO:0000313" key="1">
    <source>
        <dbReference type="EMBL" id="GAA2201305.1"/>
    </source>
</evidence>
<sequence>MAGLRDFSDAELDILLSIAVQEKASADAGLRRAQARAEDARRVLQRLMREATARRN</sequence>
<reference evidence="2" key="1">
    <citation type="journal article" date="2019" name="Int. J. Syst. Evol. Microbiol.">
        <title>The Global Catalogue of Microorganisms (GCM) 10K type strain sequencing project: providing services to taxonomists for standard genome sequencing and annotation.</title>
        <authorList>
            <consortium name="The Broad Institute Genomics Platform"/>
            <consortium name="The Broad Institute Genome Sequencing Center for Infectious Disease"/>
            <person name="Wu L."/>
            <person name="Ma J."/>
        </authorList>
    </citation>
    <scope>NUCLEOTIDE SEQUENCE [LARGE SCALE GENOMIC DNA]</scope>
    <source>
        <strain evidence="2">JCM 16034</strain>
    </source>
</reference>
<name>A0ABP5NRS6_9MICC</name>
<evidence type="ECO:0000313" key="2">
    <source>
        <dbReference type="Proteomes" id="UP001500432"/>
    </source>
</evidence>
<gene>
    <name evidence="1" type="ORF">GCM10009849_25280</name>
</gene>
<dbReference type="Proteomes" id="UP001500432">
    <property type="component" value="Unassembled WGS sequence"/>
</dbReference>
<protein>
    <submittedName>
        <fullName evidence="1">Uncharacterized protein</fullName>
    </submittedName>
</protein>
<keyword evidence="2" id="KW-1185">Reference proteome</keyword>
<accession>A0ABP5NRS6</accession>